<organism evidence="1 2">
    <name type="scientific">Hyalomma asiaticum</name>
    <name type="common">Tick</name>
    <dbReference type="NCBI Taxonomy" id="266040"/>
    <lineage>
        <taxon>Eukaryota</taxon>
        <taxon>Metazoa</taxon>
        <taxon>Ecdysozoa</taxon>
        <taxon>Arthropoda</taxon>
        <taxon>Chelicerata</taxon>
        <taxon>Arachnida</taxon>
        <taxon>Acari</taxon>
        <taxon>Parasitiformes</taxon>
        <taxon>Ixodida</taxon>
        <taxon>Ixodoidea</taxon>
        <taxon>Ixodidae</taxon>
        <taxon>Hyalomminae</taxon>
        <taxon>Hyalomma</taxon>
    </lineage>
</organism>
<evidence type="ECO:0000313" key="2">
    <source>
        <dbReference type="Proteomes" id="UP000821845"/>
    </source>
</evidence>
<keyword evidence="2" id="KW-1185">Reference proteome</keyword>
<accession>A0ACB7RWK9</accession>
<dbReference type="Proteomes" id="UP000821845">
    <property type="component" value="Chromosome 7"/>
</dbReference>
<protein>
    <submittedName>
        <fullName evidence="1">Uncharacterized protein</fullName>
    </submittedName>
</protein>
<dbReference type="EMBL" id="CM023487">
    <property type="protein sequence ID" value="KAH6926219.1"/>
    <property type="molecule type" value="Genomic_DNA"/>
</dbReference>
<proteinExistence type="predicted"/>
<comment type="caution">
    <text evidence="1">The sequence shown here is derived from an EMBL/GenBank/DDBJ whole genome shotgun (WGS) entry which is preliminary data.</text>
</comment>
<reference evidence="1" key="1">
    <citation type="submission" date="2020-05" db="EMBL/GenBank/DDBJ databases">
        <title>Large-scale comparative analyses of tick genomes elucidate their genetic diversity and vector capacities.</title>
        <authorList>
            <person name="Jia N."/>
            <person name="Wang J."/>
            <person name="Shi W."/>
            <person name="Du L."/>
            <person name="Sun Y."/>
            <person name="Zhan W."/>
            <person name="Jiang J."/>
            <person name="Wang Q."/>
            <person name="Zhang B."/>
            <person name="Ji P."/>
            <person name="Sakyi L.B."/>
            <person name="Cui X."/>
            <person name="Yuan T."/>
            <person name="Jiang B."/>
            <person name="Yang W."/>
            <person name="Lam T.T.-Y."/>
            <person name="Chang Q."/>
            <person name="Ding S."/>
            <person name="Wang X."/>
            <person name="Zhu J."/>
            <person name="Ruan X."/>
            <person name="Zhao L."/>
            <person name="Wei J."/>
            <person name="Que T."/>
            <person name="Du C."/>
            <person name="Cheng J."/>
            <person name="Dai P."/>
            <person name="Han X."/>
            <person name="Huang E."/>
            <person name="Gao Y."/>
            <person name="Liu J."/>
            <person name="Shao H."/>
            <person name="Ye R."/>
            <person name="Li L."/>
            <person name="Wei W."/>
            <person name="Wang X."/>
            <person name="Wang C."/>
            <person name="Yang T."/>
            <person name="Huo Q."/>
            <person name="Li W."/>
            <person name="Guo W."/>
            <person name="Chen H."/>
            <person name="Zhou L."/>
            <person name="Ni X."/>
            <person name="Tian J."/>
            <person name="Zhou Y."/>
            <person name="Sheng Y."/>
            <person name="Liu T."/>
            <person name="Pan Y."/>
            <person name="Xia L."/>
            <person name="Li J."/>
            <person name="Zhao F."/>
            <person name="Cao W."/>
        </authorList>
    </citation>
    <scope>NUCLEOTIDE SEQUENCE</scope>
    <source>
        <strain evidence="1">Hyas-2018</strain>
    </source>
</reference>
<gene>
    <name evidence="1" type="ORF">HPB50_015869</name>
</gene>
<sequence>MATWSSVIARNGTDIIRKISCSGEIKKRLAENCRRKSDICGSGISRAPLRGSGRHNRRSNSVEAGTTRRKSSRRRSPHDLGSADLATWLRETRPLQARSSALPAAGSRSQQLPLARCFKGSSSVPCMIAEKDHAHAPKHGAKRMARQKPGYLGYGARSPFHGGVKEGT</sequence>
<evidence type="ECO:0000313" key="1">
    <source>
        <dbReference type="EMBL" id="KAH6926219.1"/>
    </source>
</evidence>
<name>A0ACB7RWK9_HYAAI</name>